<gene>
    <name evidence="1" type="ORF">NG99_22225</name>
</gene>
<dbReference type="OrthoDB" id="6555752at2"/>
<evidence type="ECO:0000313" key="2">
    <source>
        <dbReference type="Proteomes" id="UP000030351"/>
    </source>
</evidence>
<protein>
    <submittedName>
        <fullName evidence="1">Uncharacterized protein</fullName>
    </submittedName>
</protein>
<accession>A0A0A3YSJ2</accession>
<reference evidence="1 2" key="1">
    <citation type="submission" date="2014-10" db="EMBL/GenBank/DDBJ databases">
        <title>Genome sequence of Erwinia typographi M043b.</title>
        <authorList>
            <person name="Chan K.-G."/>
            <person name="Tan W.-S."/>
        </authorList>
    </citation>
    <scope>NUCLEOTIDE SEQUENCE [LARGE SCALE GENOMIC DNA]</scope>
    <source>
        <strain evidence="1 2">M043b</strain>
    </source>
</reference>
<dbReference type="EMBL" id="JRUQ01000062">
    <property type="protein sequence ID" value="KGT88474.1"/>
    <property type="molecule type" value="Genomic_DNA"/>
</dbReference>
<dbReference type="AlphaFoldDB" id="A0A0A3YSJ2"/>
<comment type="caution">
    <text evidence="1">The sequence shown here is derived from an EMBL/GenBank/DDBJ whole genome shotgun (WGS) entry which is preliminary data.</text>
</comment>
<sequence>MISSFELLLNDSLKKVTDAISQNERNEKAPLSIQALTQVKKELEEMIKVMDPKVYMPGYPRFIIDWPGEDTLIKELVHVAALYEKIRKS</sequence>
<keyword evidence="2" id="KW-1185">Reference proteome</keyword>
<name>A0A0A3YSJ2_9GAMM</name>
<evidence type="ECO:0000313" key="1">
    <source>
        <dbReference type="EMBL" id="KGT88474.1"/>
    </source>
</evidence>
<dbReference type="Proteomes" id="UP000030351">
    <property type="component" value="Unassembled WGS sequence"/>
</dbReference>
<organism evidence="1 2">
    <name type="scientific">Erwinia typographi</name>
    <dbReference type="NCBI Taxonomy" id="371042"/>
    <lineage>
        <taxon>Bacteria</taxon>
        <taxon>Pseudomonadati</taxon>
        <taxon>Pseudomonadota</taxon>
        <taxon>Gammaproteobacteria</taxon>
        <taxon>Enterobacterales</taxon>
        <taxon>Erwiniaceae</taxon>
        <taxon>Erwinia</taxon>
    </lineage>
</organism>
<dbReference type="RefSeq" id="WP_034897886.1">
    <property type="nucleotide sequence ID" value="NZ_JRUQ01000062.1"/>
</dbReference>
<proteinExistence type="predicted"/>